<dbReference type="eggNOG" id="COG0494">
    <property type="taxonomic scope" value="Bacteria"/>
</dbReference>
<dbReference type="CDD" id="cd18886">
    <property type="entry name" value="NUDIX_MutT_Nudt1"/>
    <property type="match status" value="1"/>
</dbReference>
<dbReference type="PROSITE" id="PS51462">
    <property type="entry name" value="NUDIX"/>
    <property type="match status" value="1"/>
</dbReference>
<sequence>MTAPNALAVFTVTLLFAGERCLLLHRHTQRHRFPDLWTGLGGRVEPTELADLASAARRELAEETGIPLHDVPSLVLRRVLLQHRPASAELELLLYFTGELASPLTISASREGTLHWVAPTDLPALPLVDNARLVLPHLVADRARDPAASEPVKLGIARCDEQGRVVAIAWA</sequence>
<evidence type="ECO:0000259" key="1">
    <source>
        <dbReference type="PROSITE" id="PS51462"/>
    </source>
</evidence>
<dbReference type="AlphaFoldDB" id="B9L3A7"/>
<name>B9L3A7_THERP</name>
<protein>
    <submittedName>
        <fullName evidence="2">Nudix hydrolase, putative</fullName>
    </submittedName>
</protein>
<dbReference type="EMBL" id="CP001276">
    <property type="protein sequence ID" value="ACM06980.1"/>
    <property type="molecule type" value="Genomic_DNA"/>
</dbReference>
<gene>
    <name evidence="2" type="ordered locus">trd_A0271</name>
</gene>
<feature type="domain" description="Nudix hydrolase" evidence="1">
    <location>
        <begin position="1"/>
        <end position="140"/>
    </location>
</feature>
<dbReference type="Pfam" id="PF00293">
    <property type="entry name" value="NUDIX"/>
    <property type="match status" value="1"/>
</dbReference>
<dbReference type="InterPro" id="IPR015797">
    <property type="entry name" value="NUDIX_hydrolase-like_dom_sf"/>
</dbReference>
<dbReference type="SUPFAM" id="SSF55811">
    <property type="entry name" value="Nudix"/>
    <property type="match status" value="1"/>
</dbReference>
<dbReference type="HOGENOM" id="CLU_1562163_0_0_0"/>
<dbReference type="GO" id="GO:0016787">
    <property type="term" value="F:hydrolase activity"/>
    <property type="evidence" value="ECO:0007669"/>
    <property type="project" value="UniProtKB-KW"/>
</dbReference>
<keyword evidence="3" id="KW-1185">Reference proteome</keyword>
<dbReference type="RefSeq" id="WP_012642967.1">
    <property type="nucleotide sequence ID" value="NC_011961.1"/>
</dbReference>
<dbReference type="OrthoDB" id="9804563at2"/>
<dbReference type="InterPro" id="IPR000086">
    <property type="entry name" value="NUDIX_hydrolase_dom"/>
</dbReference>
<reference evidence="2 3" key="1">
    <citation type="journal article" date="2009" name="PLoS ONE">
        <title>Complete genome sequence of the aerobic CO-oxidizing thermophile Thermomicrobium roseum.</title>
        <authorList>
            <person name="Wu D."/>
            <person name="Raymond J."/>
            <person name="Wu M."/>
            <person name="Chatterji S."/>
            <person name="Ren Q."/>
            <person name="Graham J.E."/>
            <person name="Bryant D.A."/>
            <person name="Robb F."/>
            <person name="Colman A."/>
            <person name="Tallon L.J."/>
            <person name="Badger J.H."/>
            <person name="Madupu R."/>
            <person name="Ward N.L."/>
            <person name="Eisen J.A."/>
        </authorList>
    </citation>
    <scope>NUCLEOTIDE SEQUENCE [LARGE SCALE GENOMIC DNA]</scope>
    <source>
        <strain evidence="3">ATCC 27502 / DSM 5159 / P-2</strain>
        <plasmid evidence="2">unnamed</plasmid>
    </source>
</reference>
<keyword evidence="2" id="KW-0614">Plasmid</keyword>
<geneLocation type="plasmid" evidence="3">
    <name>Tros</name>
</geneLocation>
<dbReference type="Proteomes" id="UP000000447">
    <property type="component" value="Plasmid unnamed"/>
</dbReference>
<accession>B9L3A7</accession>
<evidence type="ECO:0000313" key="2">
    <source>
        <dbReference type="EMBL" id="ACM06980.1"/>
    </source>
</evidence>
<proteinExistence type="predicted"/>
<dbReference type="Gene3D" id="3.90.79.10">
    <property type="entry name" value="Nucleoside Triphosphate Pyrophosphohydrolase"/>
    <property type="match status" value="1"/>
</dbReference>
<keyword evidence="2" id="KW-0378">Hydrolase</keyword>
<evidence type="ECO:0000313" key="3">
    <source>
        <dbReference type="Proteomes" id="UP000000447"/>
    </source>
</evidence>
<organism evidence="2 3">
    <name type="scientific">Thermomicrobium roseum (strain ATCC 27502 / DSM 5159 / P-2)</name>
    <dbReference type="NCBI Taxonomy" id="309801"/>
    <lineage>
        <taxon>Bacteria</taxon>
        <taxon>Pseudomonadati</taxon>
        <taxon>Thermomicrobiota</taxon>
        <taxon>Thermomicrobia</taxon>
        <taxon>Thermomicrobiales</taxon>
        <taxon>Thermomicrobiaceae</taxon>
        <taxon>Thermomicrobium</taxon>
    </lineage>
</organism>
<dbReference type="KEGG" id="tro:trd_A0271"/>